<proteinExistence type="predicted"/>
<evidence type="ECO:0000313" key="3">
    <source>
        <dbReference type="Proteomes" id="UP000434172"/>
    </source>
</evidence>
<name>A0A8H3WJA0_9PEZI</name>
<dbReference type="Proteomes" id="UP000434172">
    <property type="component" value="Unassembled WGS sequence"/>
</dbReference>
<gene>
    <name evidence="2" type="ORF">GQ607_007239</name>
</gene>
<dbReference type="OrthoDB" id="10318286at2759"/>
<accession>A0A8H3WJA0</accession>
<sequence>MGRLENEQLSTRGQTKRRDSFTPSEANAATPLHDLKCSPNRPVSRHGPGSSPDAPRSLVVPVPVPVPDSPATGGGLAPSPLPASTSAPAVTSLIPDHKGCPTCALHQLQRRHTSLWHAPGGTQSIIQLVVQHARRPWEQPTLNDEINMRRVCSLVNQYANCNASRRITSLELCEDCEERYLFEMD</sequence>
<dbReference type="AlphaFoldDB" id="A0A8H3WJA0"/>
<evidence type="ECO:0000256" key="1">
    <source>
        <dbReference type="SAM" id="MobiDB-lite"/>
    </source>
</evidence>
<protein>
    <submittedName>
        <fullName evidence="2">Uncharacterized protein</fullName>
    </submittedName>
</protein>
<dbReference type="EMBL" id="WOWK01000036">
    <property type="protein sequence ID" value="KAF0325488.1"/>
    <property type="molecule type" value="Genomic_DNA"/>
</dbReference>
<evidence type="ECO:0000313" key="2">
    <source>
        <dbReference type="EMBL" id="KAF0325488.1"/>
    </source>
</evidence>
<keyword evidence="3" id="KW-1185">Reference proteome</keyword>
<organism evidence="2 3">
    <name type="scientific">Colletotrichum asianum</name>
    <dbReference type="NCBI Taxonomy" id="702518"/>
    <lineage>
        <taxon>Eukaryota</taxon>
        <taxon>Fungi</taxon>
        <taxon>Dikarya</taxon>
        <taxon>Ascomycota</taxon>
        <taxon>Pezizomycotina</taxon>
        <taxon>Sordariomycetes</taxon>
        <taxon>Hypocreomycetidae</taxon>
        <taxon>Glomerellales</taxon>
        <taxon>Glomerellaceae</taxon>
        <taxon>Colletotrichum</taxon>
        <taxon>Colletotrichum gloeosporioides species complex</taxon>
    </lineage>
</organism>
<reference evidence="2 3" key="1">
    <citation type="submission" date="2019-12" db="EMBL/GenBank/DDBJ databases">
        <title>A genome sequence resource for the geographically widespread anthracnose pathogen Colletotrichum asianum.</title>
        <authorList>
            <person name="Meng Y."/>
        </authorList>
    </citation>
    <scope>NUCLEOTIDE SEQUENCE [LARGE SCALE GENOMIC DNA]</scope>
    <source>
        <strain evidence="2 3">ICMP 18580</strain>
    </source>
</reference>
<feature type="region of interest" description="Disordered" evidence="1">
    <location>
        <begin position="1"/>
        <end position="83"/>
    </location>
</feature>
<comment type="caution">
    <text evidence="2">The sequence shown here is derived from an EMBL/GenBank/DDBJ whole genome shotgun (WGS) entry which is preliminary data.</text>
</comment>